<comment type="caution">
    <text evidence="1">The sequence shown here is derived from an EMBL/GenBank/DDBJ whole genome shotgun (WGS) entry which is preliminary data.</text>
</comment>
<evidence type="ECO:0008006" key="3">
    <source>
        <dbReference type="Google" id="ProtNLM"/>
    </source>
</evidence>
<gene>
    <name evidence="1" type="ORF">I9W95_12680</name>
</gene>
<evidence type="ECO:0000313" key="1">
    <source>
        <dbReference type="EMBL" id="MCA6064464.1"/>
    </source>
</evidence>
<dbReference type="EMBL" id="JAEDAH010000079">
    <property type="protein sequence ID" value="MCA6064464.1"/>
    <property type="molecule type" value="Genomic_DNA"/>
</dbReference>
<dbReference type="PROSITE" id="PS51257">
    <property type="entry name" value="PROKAR_LIPOPROTEIN"/>
    <property type="match status" value="1"/>
</dbReference>
<dbReference type="Proteomes" id="UP000714380">
    <property type="component" value="Unassembled WGS sequence"/>
</dbReference>
<accession>A0ABS7ZRZ5</accession>
<protein>
    <recommendedName>
        <fullName evidence="3">Lipoprotein</fullName>
    </recommendedName>
</protein>
<keyword evidence="2" id="KW-1185">Reference proteome</keyword>
<dbReference type="RefSeq" id="WP_225675463.1">
    <property type="nucleotide sequence ID" value="NZ_JAEDAH010000079.1"/>
</dbReference>
<reference evidence="1 2" key="1">
    <citation type="submission" date="2020-12" db="EMBL/GenBank/DDBJ databases">
        <title>Novel Thalassolituus-related marine hydrocarbonoclastic bacteria mediated algae-derived hydrocarbons mineralization in twilight zone of the northern South China Sea.</title>
        <authorList>
            <person name="Dong C."/>
        </authorList>
    </citation>
    <scope>NUCLEOTIDE SEQUENCE [LARGE SCALE GENOMIC DNA]</scope>
    <source>
        <strain evidence="1 2">IMCC1826</strain>
    </source>
</reference>
<name>A0ABS7ZRZ5_9GAMM</name>
<proteinExistence type="predicted"/>
<organism evidence="1 2">
    <name type="scientific">Thalassolituus marinus</name>
    <dbReference type="NCBI Taxonomy" id="671053"/>
    <lineage>
        <taxon>Bacteria</taxon>
        <taxon>Pseudomonadati</taxon>
        <taxon>Pseudomonadota</taxon>
        <taxon>Gammaproteobacteria</taxon>
        <taxon>Oceanospirillales</taxon>
        <taxon>Oceanospirillaceae</taxon>
        <taxon>Thalassolituus</taxon>
    </lineage>
</organism>
<evidence type="ECO:0000313" key="2">
    <source>
        <dbReference type="Proteomes" id="UP000714380"/>
    </source>
</evidence>
<sequence length="174" mass="19568">MEIIKLITVAITIFITGCASNSNYGITYNSEPQGAVLICNGENKGYTSKTLFYKLDKDDKKRGYFRTQTCEAKWVSGVRETYSNTWDLNKFPKGVMQTLQRPNVPGYQQDAEFALKVREMKAAERAANAAQQNSNNSVYQNTNTVNCKKMGEFLNVEIKTFSGAICPLGWIQAY</sequence>